<dbReference type="PANTHER" id="PTHR11601:SF34">
    <property type="entry name" value="CYSTEINE DESULFURASE"/>
    <property type="match status" value="1"/>
</dbReference>
<evidence type="ECO:0000313" key="12">
    <source>
        <dbReference type="EMBL" id="MBS4194783.1"/>
    </source>
</evidence>
<evidence type="ECO:0000256" key="10">
    <source>
        <dbReference type="RuleBase" id="RU004504"/>
    </source>
</evidence>
<dbReference type="EMBL" id="JAGYPG010000001">
    <property type="protein sequence ID" value="MBS4194783.1"/>
    <property type="molecule type" value="Genomic_DNA"/>
</dbReference>
<evidence type="ECO:0000256" key="4">
    <source>
        <dbReference type="ARBA" id="ARBA00022679"/>
    </source>
</evidence>
<dbReference type="Gene3D" id="3.90.1150.10">
    <property type="entry name" value="Aspartate Aminotransferase, domain 1"/>
    <property type="match status" value="1"/>
</dbReference>
<evidence type="ECO:0000256" key="5">
    <source>
        <dbReference type="ARBA" id="ARBA00022723"/>
    </source>
</evidence>
<dbReference type="Gene3D" id="3.40.640.10">
    <property type="entry name" value="Type I PLP-dependent aspartate aminotransferase-like (Major domain)"/>
    <property type="match status" value="1"/>
</dbReference>
<comment type="catalytic activity">
    <reaction evidence="9">
        <text>(sulfur carrier)-H + L-cysteine = (sulfur carrier)-SH + L-alanine</text>
        <dbReference type="Rhea" id="RHEA:43892"/>
        <dbReference type="Rhea" id="RHEA-COMP:14737"/>
        <dbReference type="Rhea" id="RHEA-COMP:14739"/>
        <dbReference type="ChEBI" id="CHEBI:29917"/>
        <dbReference type="ChEBI" id="CHEBI:35235"/>
        <dbReference type="ChEBI" id="CHEBI:57972"/>
        <dbReference type="ChEBI" id="CHEBI:64428"/>
        <dbReference type="EC" id="2.8.1.7"/>
    </reaction>
</comment>
<keyword evidence="13" id="KW-1185">Reference proteome</keyword>
<evidence type="ECO:0000313" key="13">
    <source>
        <dbReference type="Proteomes" id="UP000681414"/>
    </source>
</evidence>
<proteinExistence type="inferred from homology"/>
<keyword evidence="5" id="KW-0479">Metal-binding</keyword>
<reference evidence="12 13" key="1">
    <citation type="submission" date="2021-05" db="EMBL/GenBank/DDBJ databases">
        <title>Novel Bacillus species.</title>
        <authorList>
            <person name="Liu G."/>
        </authorList>
    </citation>
    <scope>NUCLEOTIDE SEQUENCE [LARGE SCALE GENOMIC DNA]</scope>
    <source>
        <strain evidence="13">FJAT-49780</strain>
    </source>
</reference>
<dbReference type="InterPro" id="IPR016454">
    <property type="entry name" value="Cysteine_dSase"/>
</dbReference>
<dbReference type="InterPro" id="IPR015422">
    <property type="entry name" value="PyrdxlP-dep_Trfase_small"/>
</dbReference>
<dbReference type="PANTHER" id="PTHR11601">
    <property type="entry name" value="CYSTEINE DESULFURYLASE FAMILY MEMBER"/>
    <property type="match status" value="1"/>
</dbReference>
<dbReference type="Pfam" id="PF00266">
    <property type="entry name" value="Aminotran_5"/>
    <property type="match status" value="1"/>
</dbReference>
<dbReference type="InterPro" id="IPR020578">
    <property type="entry name" value="Aminotrans_V_PyrdxlP_BS"/>
</dbReference>
<dbReference type="InterPro" id="IPR015421">
    <property type="entry name" value="PyrdxlP-dep_Trfase_major"/>
</dbReference>
<comment type="similarity">
    <text evidence="2">Belongs to the class-V pyridoxal-phosphate-dependent aminotransferase family. NifS/IscS subfamily.</text>
</comment>
<dbReference type="PIRSF" id="PIRSF005572">
    <property type="entry name" value="NifS"/>
    <property type="match status" value="1"/>
</dbReference>
<keyword evidence="6" id="KW-0663">Pyridoxal phosphate</keyword>
<gene>
    <name evidence="12" type="ORF">KHA97_06795</name>
</gene>
<dbReference type="PROSITE" id="PS00595">
    <property type="entry name" value="AA_TRANSFER_CLASS_5"/>
    <property type="match status" value="1"/>
</dbReference>
<keyword evidence="8" id="KW-0411">Iron-sulfur</keyword>
<dbReference type="EC" id="2.8.1.7" evidence="3"/>
<protein>
    <recommendedName>
        <fullName evidence="3">cysteine desulfurase</fullName>
        <ecNumber evidence="3">2.8.1.7</ecNumber>
    </recommendedName>
</protein>
<dbReference type="InterPro" id="IPR000192">
    <property type="entry name" value="Aminotrans_V_dom"/>
</dbReference>
<feature type="domain" description="Aminotransferase class V" evidence="11">
    <location>
        <begin position="4"/>
        <end position="364"/>
    </location>
</feature>
<evidence type="ECO:0000256" key="2">
    <source>
        <dbReference type="ARBA" id="ARBA00006490"/>
    </source>
</evidence>
<evidence type="ECO:0000256" key="7">
    <source>
        <dbReference type="ARBA" id="ARBA00023004"/>
    </source>
</evidence>
<accession>A0A942TBN0</accession>
<keyword evidence="4" id="KW-0808">Transferase</keyword>
<evidence type="ECO:0000259" key="11">
    <source>
        <dbReference type="Pfam" id="PF00266"/>
    </source>
</evidence>
<dbReference type="Gene3D" id="1.10.260.50">
    <property type="match status" value="1"/>
</dbReference>
<organism evidence="12 13">
    <name type="scientific">Lederbergia citri</name>
    <dbReference type="NCBI Taxonomy" id="2833580"/>
    <lineage>
        <taxon>Bacteria</taxon>
        <taxon>Bacillati</taxon>
        <taxon>Bacillota</taxon>
        <taxon>Bacilli</taxon>
        <taxon>Bacillales</taxon>
        <taxon>Bacillaceae</taxon>
        <taxon>Lederbergia</taxon>
    </lineage>
</organism>
<evidence type="ECO:0000256" key="6">
    <source>
        <dbReference type="ARBA" id="ARBA00022898"/>
    </source>
</evidence>
<sequence length="380" mass="41367">MNRIYLDHAATSPIHPLVVEKIAKTMSTTFGNPSSIHSFGREARKVLDESRTILANSINAHFSEIVFTSGGTEADNLAILGTARANKQKGNHIITTKMEHHAVLRSCQFLEKEGFEVTYLSPDENGLISVESVQKALRPETSLVSIMFGNNEVGVIQPIKEIGELLRSHQATFHTDAVQAYGTIKIDVKELNIDLLSVSAHKINGPKGIGFLYIKSGTKINPSSFGGEQELKRRAGTESLPLIAGFTEAAAIAMEKIDEKNTKYKQLKETFLETLKSEHINFQVNGSNIHVLPHIVNISFPGTDVEAMLVNLDMAGISASSGSACTAGSIEPSHVLVAMYGPDSERTRNSIRFSFGLGNELDGIVEAGKETAKIVHRFQN</sequence>
<dbReference type="GO" id="GO:0031071">
    <property type="term" value="F:cysteine desulfurase activity"/>
    <property type="evidence" value="ECO:0007669"/>
    <property type="project" value="UniProtKB-EC"/>
</dbReference>
<dbReference type="RefSeq" id="WP_213123939.1">
    <property type="nucleotide sequence ID" value="NZ_JAGYPG010000001.1"/>
</dbReference>
<dbReference type="GO" id="GO:0046872">
    <property type="term" value="F:metal ion binding"/>
    <property type="evidence" value="ECO:0007669"/>
    <property type="project" value="UniProtKB-KW"/>
</dbReference>
<dbReference type="NCBIfam" id="NF002806">
    <property type="entry name" value="PRK02948.1"/>
    <property type="match status" value="1"/>
</dbReference>
<dbReference type="AlphaFoldDB" id="A0A942TBN0"/>
<dbReference type="InterPro" id="IPR015424">
    <property type="entry name" value="PyrdxlP-dep_Trfase"/>
</dbReference>
<evidence type="ECO:0000256" key="8">
    <source>
        <dbReference type="ARBA" id="ARBA00023014"/>
    </source>
</evidence>
<comment type="cofactor">
    <cofactor evidence="1 10">
        <name>pyridoxal 5'-phosphate</name>
        <dbReference type="ChEBI" id="CHEBI:597326"/>
    </cofactor>
</comment>
<dbReference type="SUPFAM" id="SSF53383">
    <property type="entry name" value="PLP-dependent transferases"/>
    <property type="match status" value="1"/>
</dbReference>
<evidence type="ECO:0000256" key="1">
    <source>
        <dbReference type="ARBA" id="ARBA00001933"/>
    </source>
</evidence>
<name>A0A942TBN0_9BACI</name>
<dbReference type="Proteomes" id="UP000681414">
    <property type="component" value="Unassembled WGS sequence"/>
</dbReference>
<evidence type="ECO:0000256" key="3">
    <source>
        <dbReference type="ARBA" id="ARBA00012239"/>
    </source>
</evidence>
<keyword evidence="7" id="KW-0408">Iron</keyword>
<dbReference type="FunFam" id="3.40.640.10:FF:000084">
    <property type="entry name" value="IscS-like cysteine desulfurase"/>
    <property type="match status" value="1"/>
</dbReference>
<evidence type="ECO:0000256" key="9">
    <source>
        <dbReference type="ARBA" id="ARBA00050776"/>
    </source>
</evidence>
<comment type="caution">
    <text evidence="12">The sequence shown here is derived from an EMBL/GenBank/DDBJ whole genome shotgun (WGS) entry which is preliminary data.</text>
</comment>
<dbReference type="GO" id="GO:0051536">
    <property type="term" value="F:iron-sulfur cluster binding"/>
    <property type="evidence" value="ECO:0007669"/>
    <property type="project" value="UniProtKB-KW"/>
</dbReference>